<protein>
    <recommendedName>
        <fullName evidence="11">Glycoside hydrolase family 65 central catalytic domain-containing protein</fullName>
    </recommendedName>
</protein>
<evidence type="ECO:0000256" key="3">
    <source>
        <dbReference type="ARBA" id="ARBA00022679"/>
    </source>
</evidence>
<evidence type="ECO:0000259" key="6">
    <source>
        <dbReference type="Pfam" id="PF03632"/>
    </source>
</evidence>
<feature type="domain" description="Glycoside hydrolase family 65 central catalytic" evidence="6">
    <location>
        <begin position="301"/>
        <end position="662"/>
    </location>
</feature>
<feature type="active site" description="Proton donor" evidence="4">
    <location>
        <position position="465"/>
    </location>
</feature>
<evidence type="ECO:0000256" key="5">
    <source>
        <dbReference type="PIRSR" id="PIRSR036289-51"/>
    </source>
</evidence>
<dbReference type="GO" id="GO:0030246">
    <property type="term" value="F:carbohydrate binding"/>
    <property type="evidence" value="ECO:0007669"/>
    <property type="project" value="InterPro"/>
</dbReference>
<dbReference type="InterPro" id="IPR012341">
    <property type="entry name" value="6hp_glycosidase-like_sf"/>
</dbReference>
<dbReference type="Gene3D" id="1.50.10.10">
    <property type="match status" value="1"/>
</dbReference>
<evidence type="ECO:0000313" key="9">
    <source>
        <dbReference type="EMBL" id="KGF56500.1"/>
    </source>
</evidence>
<dbReference type="Pfam" id="PF03633">
    <property type="entry name" value="Glyco_hydro_65C"/>
    <property type="match status" value="1"/>
</dbReference>
<feature type="domain" description="Glycoside hydrolase family 65 N-terminal" evidence="8">
    <location>
        <begin position="25"/>
        <end position="216"/>
    </location>
</feature>
<accession>A0A096BBM5</accession>
<dbReference type="SUPFAM" id="SSF74650">
    <property type="entry name" value="Galactose mutarotase-like"/>
    <property type="match status" value="1"/>
</dbReference>
<dbReference type="eggNOG" id="COG1554">
    <property type="taxonomic scope" value="Bacteria"/>
</dbReference>
<dbReference type="InterPro" id="IPR008928">
    <property type="entry name" value="6-hairpin_glycosidase_sf"/>
</dbReference>
<dbReference type="InterPro" id="IPR017045">
    <property type="entry name" value="Malt_Pase/Glycosyl_Hdrlase"/>
</dbReference>
<dbReference type="Pfam" id="PF03632">
    <property type="entry name" value="Glyco_hydro_65m"/>
    <property type="match status" value="1"/>
</dbReference>
<dbReference type="GO" id="GO:0005975">
    <property type="term" value="P:carbohydrate metabolic process"/>
    <property type="evidence" value="ECO:0007669"/>
    <property type="project" value="InterPro"/>
</dbReference>
<keyword evidence="2" id="KW-0328">Glycosyltransferase</keyword>
<name>A0A096BBM5_FLAPL</name>
<dbReference type="HOGENOM" id="CLU_006285_2_1_9"/>
<dbReference type="InterPro" id="IPR005195">
    <property type="entry name" value="Glyco_hydro_65_M"/>
</dbReference>
<evidence type="ECO:0000256" key="4">
    <source>
        <dbReference type="PIRSR" id="PIRSR036289-50"/>
    </source>
</evidence>
<sequence>MSTDVKRRGWTISAEGNDLADRFLESVFFTGNGRMGARGYPAYRPIRRPLDAGLFLAGFYDRISDSTELTDFVNLPTPIWYQIRLNGRTPAIPSHLSRALDLRTGLLTFRYRLSIADDWVDVQEQRFFSLAKPSFLFQRLEFQGRGQVELLAGIDHQSCNSPIPDDQVKENTQIIQMTRFCSGEATDAGFTARYKTNHTRLELAQTVSCRTEGFSSPAFVADTGDGVGVRCTSDASDAPIALEIAARLTSSRDVDPLLQLDVEPGWDFVSALAENQAAWEQKWADCDIVMEGDDDAQTALRYVIYQLAANCSPRDHTVSIGARGLTHTRYKGCYFWDTDLFLTPFYDLTDPKAARSLAGFRVGTLPQARAHAARMNGAGARYPWMVSYDGTEQCESWDIGCSEVHVTADVAYALGQYLDWTGDDSLFFQGGAQVLVETARFWVSRYSPAPEAGKVNLLFCKGPDEYCGITSNNLFTNAMVKHNLSLALTAAARLKKEAPEQYAALSLSKAECAAWEILRDAIQLPRDPITGHYRQDDTFHLLERVEPAELKSGDEASYHQVCFDRLQRYQVIKQADTLLLITRLPEQFTEEEKLAAWEDFEPLCIHDSTLSFASHALFAAQNGLAEAAEAYWRKALYLDLEEVMGNTGKEGLHLACLGETWNTVIFGFAGLHIENGVPKLSPHLPNGLVSMQFHFYYRGQRYEVQIAEGASKIFIAPNKS</sequence>
<dbReference type="PATRIC" id="fig|742738.3.peg.1037"/>
<gene>
    <name evidence="9" type="ORF">HMPREF9460_01000</name>
</gene>
<feature type="domain" description="Glycoside hydrolase family 65 C-terminal" evidence="7">
    <location>
        <begin position="673"/>
        <end position="709"/>
    </location>
</feature>
<feature type="binding site" evidence="5">
    <location>
        <begin position="336"/>
        <end position="337"/>
    </location>
    <ligand>
        <name>substrate</name>
    </ligand>
</feature>
<keyword evidence="10" id="KW-1185">Reference proteome</keyword>
<evidence type="ECO:0008006" key="11">
    <source>
        <dbReference type="Google" id="ProtNLM"/>
    </source>
</evidence>
<dbReference type="Gene3D" id="2.70.98.40">
    <property type="entry name" value="Glycoside hydrolase, family 65, N-terminal domain"/>
    <property type="match status" value="1"/>
</dbReference>
<dbReference type="Proteomes" id="UP000029585">
    <property type="component" value="Unassembled WGS sequence"/>
</dbReference>
<dbReference type="InterPro" id="IPR005196">
    <property type="entry name" value="Glyco_hydro_65_N"/>
</dbReference>
<reference evidence="9 10" key="1">
    <citation type="submission" date="2011-08" db="EMBL/GenBank/DDBJ databases">
        <title>The Genome Sequence of Clostridium orbiscindens 1_3_50AFAA.</title>
        <authorList>
            <consortium name="The Broad Institute Genome Sequencing Platform"/>
            <person name="Earl A."/>
            <person name="Ward D."/>
            <person name="Feldgarden M."/>
            <person name="Gevers D."/>
            <person name="Daigneault M."/>
            <person name="Strauss J."/>
            <person name="Allen-Vercoe E."/>
            <person name="Young S.K."/>
            <person name="Zeng Q."/>
            <person name="Gargeya S."/>
            <person name="Fitzgerald M."/>
            <person name="Haas B."/>
            <person name="Abouelleil A."/>
            <person name="Alvarado L."/>
            <person name="Arachchi H.M."/>
            <person name="Berlin A."/>
            <person name="Brown A."/>
            <person name="Chapman S.B."/>
            <person name="Chen Z."/>
            <person name="Dunbar C."/>
            <person name="Freedman E."/>
            <person name="Gearin G."/>
            <person name="Gellesch M."/>
            <person name="Goldberg J."/>
            <person name="Griggs A."/>
            <person name="Gujja S."/>
            <person name="Heiman D."/>
            <person name="Howarth C."/>
            <person name="Larson L."/>
            <person name="Lui A."/>
            <person name="MacDonald P.J.P."/>
            <person name="Montmayeur A."/>
            <person name="Murphy C."/>
            <person name="Neiman D."/>
            <person name="Pearson M."/>
            <person name="Priest M."/>
            <person name="Roberts A."/>
            <person name="Saif S."/>
            <person name="Shea T."/>
            <person name="Shenoy N."/>
            <person name="Sisk P."/>
            <person name="Stolte C."/>
            <person name="Sykes S."/>
            <person name="Wortman J."/>
            <person name="Nusbaum C."/>
            <person name="Birren B."/>
        </authorList>
    </citation>
    <scope>NUCLEOTIDE SEQUENCE [LARGE SCALE GENOMIC DNA]</scope>
    <source>
        <strain evidence="9 10">1_3_50AFAA</strain>
    </source>
</reference>
<dbReference type="Gene3D" id="2.60.420.10">
    <property type="entry name" value="Maltose phosphorylase, domain 3"/>
    <property type="match status" value="1"/>
</dbReference>
<comment type="caution">
    <text evidence="9">The sequence shown here is derived from an EMBL/GenBank/DDBJ whole genome shotgun (WGS) entry which is preliminary data.</text>
</comment>
<dbReference type="InterPro" id="IPR011013">
    <property type="entry name" value="Gal_mutarotase_sf_dom"/>
</dbReference>
<evidence type="ECO:0000259" key="7">
    <source>
        <dbReference type="Pfam" id="PF03633"/>
    </source>
</evidence>
<dbReference type="AlphaFoldDB" id="A0A096BBM5"/>
<dbReference type="InterPro" id="IPR005194">
    <property type="entry name" value="Glyco_hydro_65_C"/>
</dbReference>
<dbReference type="RefSeq" id="WP_044939608.1">
    <property type="nucleotide sequence ID" value="NZ_KN174162.1"/>
</dbReference>
<dbReference type="GO" id="GO:0004553">
    <property type="term" value="F:hydrolase activity, hydrolyzing O-glycosyl compounds"/>
    <property type="evidence" value="ECO:0007669"/>
    <property type="project" value="TreeGrafter"/>
</dbReference>
<evidence type="ECO:0000313" key="10">
    <source>
        <dbReference type="Proteomes" id="UP000029585"/>
    </source>
</evidence>
<dbReference type="SUPFAM" id="SSF48208">
    <property type="entry name" value="Six-hairpin glycosidases"/>
    <property type="match status" value="1"/>
</dbReference>
<dbReference type="EMBL" id="ADLO01000040">
    <property type="protein sequence ID" value="KGF56500.1"/>
    <property type="molecule type" value="Genomic_DNA"/>
</dbReference>
<dbReference type="PANTHER" id="PTHR11051">
    <property type="entry name" value="GLYCOSYL HYDROLASE-RELATED"/>
    <property type="match status" value="1"/>
</dbReference>
<organism evidence="9 10">
    <name type="scientific">Flavonifractor plautii 1_3_50AFAA</name>
    <dbReference type="NCBI Taxonomy" id="742738"/>
    <lineage>
        <taxon>Bacteria</taxon>
        <taxon>Bacillati</taxon>
        <taxon>Bacillota</taxon>
        <taxon>Clostridia</taxon>
        <taxon>Eubacteriales</taxon>
        <taxon>Oscillospiraceae</taxon>
        <taxon>Flavonifractor</taxon>
    </lineage>
</organism>
<dbReference type="PIRSF" id="PIRSF036289">
    <property type="entry name" value="Glycosyl_hydrolase_malt_phosph"/>
    <property type="match status" value="1"/>
</dbReference>
<keyword evidence="3" id="KW-0808">Transferase</keyword>
<comment type="similarity">
    <text evidence="1">Belongs to the glycosyl hydrolase 65 family.</text>
</comment>
<dbReference type="InterPro" id="IPR037018">
    <property type="entry name" value="GH65_N"/>
</dbReference>
<evidence type="ECO:0000256" key="1">
    <source>
        <dbReference type="ARBA" id="ARBA00006768"/>
    </source>
</evidence>
<dbReference type="Pfam" id="PF03636">
    <property type="entry name" value="Glyco_hydro_65N"/>
    <property type="match status" value="1"/>
</dbReference>
<feature type="binding site" evidence="5">
    <location>
        <begin position="573"/>
        <end position="574"/>
    </location>
    <ligand>
        <name>substrate</name>
    </ligand>
</feature>
<evidence type="ECO:0000256" key="2">
    <source>
        <dbReference type="ARBA" id="ARBA00022676"/>
    </source>
</evidence>
<proteinExistence type="inferred from homology"/>
<dbReference type="PANTHER" id="PTHR11051:SF8">
    <property type="entry name" value="PROTEIN-GLUCOSYLGALACTOSYLHYDROXYLYSINE GLUCOSIDASE"/>
    <property type="match status" value="1"/>
</dbReference>
<dbReference type="GO" id="GO:0016757">
    <property type="term" value="F:glycosyltransferase activity"/>
    <property type="evidence" value="ECO:0007669"/>
    <property type="project" value="UniProtKB-KW"/>
</dbReference>
<evidence type="ECO:0000259" key="8">
    <source>
        <dbReference type="Pfam" id="PF03636"/>
    </source>
</evidence>